<evidence type="ECO:0000256" key="1">
    <source>
        <dbReference type="SAM" id="SignalP"/>
    </source>
</evidence>
<keyword evidence="1" id="KW-0732">Signal</keyword>
<feature type="signal peptide" evidence="1">
    <location>
        <begin position="1"/>
        <end position="22"/>
    </location>
</feature>
<protein>
    <submittedName>
        <fullName evidence="2">Uncharacterized protein</fullName>
    </submittedName>
</protein>
<dbReference type="OrthoDB" id="1514813at2759"/>
<dbReference type="AlphaFoldDB" id="A0A371HXM7"/>
<feature type="chain" id="PRO_5016612743" evidence="1">
    <location>
        <begin position="23"/>
        <end position="69"/>
    </location>
</feature>
<gene>
    <name evidence="2" type="ORF">CR513_08440</name>
</gene>
<dbReference type="EMBL" id="QJKJ01001466">
    <property type="protein sequence ID" value="RDY07444.1"/>
    <property type="molecule type" value="Genomic_DNA"/>
</dbReference>
<feature type="non-terminal residue" evidence="2">
    <location>
        <position position="1"/>
    </location>
</feature>
<evidence type="ECO:0000313" key="3">
    <source>
        <dbReference type="Proteomes" id="UP000257109"/>
    </source>
</evidence>
<dbReference type="Proteomes" id="UP000257109">
    <property type="component" value="Unassembled WGS sequence"/>
</dbReference>
<evidence type="ECO:0000313" key="2">
    <source>
        <dbReference type="EMBL" id="RDY07444.1"/>
    </source>
</evidence>
<keyword evidence="3" id="KW-1185">Reference proteome</keyword>
<reference evidence="2" key="1">
    <citation type="submission" date="2018-05" db="EMBL/GenBank/DDBJ databases">
        <title>Draft genome of Mucuna pruriens seed.</title>
        <authorList>
            <person name="Nnadi N.E."/>
            <person name="Vos R."/>
            <person name="Hasami M.H."/>
            <person name="Devisetty U.K."/>
            <person name="Aguiy J.C."/>
        </authorList>
    </citation>
    <scope>NUCLEOTIDE SEQUENCE [LARGE SCALE GENOMIC DNA]</scope>
    <source>
        <strain evidence="2">JCA_2017</strain>
    </source>
</reference>
<sequence>MGKKLDMMLVVTALVMLVMLEAQPAECAFGIPLNPCTLPVCTAKCKNILHQKFMSASCTITSRGSSSNV</sequence>
<accession>A0A371HXM7</accession>
<organism evidence="2 3">
    <name type="scientific">Mucuna pruriens</name>
    <name type="common">Velvet bean</name>
    <name type="synonym">Dolichos pruriens</name>
    <dbReference type="NCBI Taxonomy" id="157652"/>
    <lineage>
        <taxon>Eukaryota</taxon>
        <taxon>Viridiplantae</taxon>
        <taxon>Streptophyta</taxon>
        <taxon>Embryophyta</taxon>
        <taxon>Tracheophyta</taxon>
        <taxon>Spermatophyta</taxon>
        <taxon>Magnoliopsida</taxon>
        <taxon>eudicotyledons</taxon>
        <taxon>Gunneridae</taxon>
        <taxon>Pentapetalae</taxon>
        <taxon>rosids</taxon>
        <taxon>fabids</taxon>
        <taxon>Fabales</taxon>
        <taxon>Fabaceae</taxon>
        <taxon>Papilionoideae</taxon>
        <taxon>50 kb inversion clade</taxon>
        <taxon>NPAAA clade</taxon>
        <taxon>indigoferoid/millettioid clade</taxon>
        <taxon>Phaseoleae</taxon>
        <taxon>Mucuna</taxon>
    </lineage>
</organism>
<proteinExistence type="predicted"/>
<comment type="caution">
    <text evidence="2">The sequence shown here is derived from an EMBL/GenBank/DDBJ whole genome shotgun (WGS) entry which is preliminary data.</text>
</comment>
<name>A0A371HXM7_MUCPR</name>